<keyword evidence="4" id="KW-1185">Reference proteome</keyword>
<dbReference type="OrthoDB" id="3511049at2759"/>
<feature type="compositionally biased region" description="Low complexity" evidence="1">
    <location>
        <begin position="62"/>
        <end position="71"/>
    </location>
</feature>
<reference evidence="5" key="2">
    <citation type="submission" date="2020-04" db="EMBL/GenBank/DDBJ databases">
        <authorList>
            <consortium name="NCBI Genome Project"/>
        </authorList>
    </citation>
    <scope>NUCLEOTIDE SEQUENCE</scope>
    <source>
        <strain evidence="5">CBS 781.70</strain>
    </source>
</reference>
<accession>A0A6G1GEH0</accession>
<name>A0A6G1GEH0_9PEZI</name>
<dbReference type="InterPro" id="IPR053006">
    <property type="entry name" value="Meiosis_regulatory"/>
</dbReference>
<evidence type="ECO:0000313" key="3">
    <source>
        <dbReference type="EMBL" id="KAF1816422.1"/>
    </source>
</evidence>
<feature type="region of interest" description="Disordered" evidence="1">
    <location>
        <begin position="366"/>
        <end position="406"/>
    </location>
</feature>
<organism evidence="3">
    <name type="scientific">Eremomyces bilateralis CBS 781.70</name>
    <dbReference type="NCBI Taxonomy" id="1392243"/>
    <lineage>
        <taxon>Eukaryota</taxon>
        <taxon>Fungi</taxon>
        <taxon>Dikarya</taxon>
        <taxon>Ascomycota</taxon>
        <taxon>Pezizomycotina</taxon>
        <taxon>Dothideomycetes</taxon>
        <taxon>Dothideomycetes incertae sedis</taxon>
        <taxon>Eremomycetales</taxon>
        <taxon>Eremomycetaceae</taxon>
        <taxon>Eremomyces</taxon>
    </lineage>
</organism>
<feature type="compositionally biased region" description="Polar residues" evidence="1">
    <location>
        <begin position="367"/>
        <end position="392"/>
    </location>
</feature>
<feature type="region of interest" description="Disordered" evidence="1">
    <location>
        <begin position="1"/>
        <end position="134"/>
    </location>
</feature>
<dbReference type="RefSeq" id="XP_033538053.1">
    <property type="nucleotide sequence ID" value="XM_033678637.1"/>
</dbReference>
<evidence type="ECO:0000313" key="4">
    <source>
        <dbReference type="Proteomes" id="UP000504638"/>
    </source>
</evidence>
<feature type="compositionally biased region" description="Basic and acidic residues" evidence="1">
    <location>
        <begin position="76"/>
        <end position="100"/>
    </location>
</feature>
<dbReference type="EMBL" id="ML975150">
    <property type="protein sequence ID" value="KAF1816422.1"/>
    <property type="molecule type" value="Genomic_DNA"/>
</dbReference>
<dbReference type="Pfam" id="PF10544">
    <property type="entry name" value="T5orf172"/>
    <property type="match status" value="1"/>
</dbReference>
<dbReference type="InterPro" id="IPR018306">
    <property type="entry name" value="Phage_T5_Orf172_DNA-bd"/>
</dbReference>
<dbReference type="PANTHER" id="PTHR28094">
    <property type="entry name" value="MEIOTICALLY UP-REGULATED GENE 113 PROTEIN"/>
    <property type="match status" value="1"/>
</dbReference>
<dbReference type="GeneID" id="54419207"/>
<dbReference type="Proteomes" id="UP000504638">
    <property type="component" value="Unplaced"/>
</dbReference>
<sequence>MKNFQAWKEARSHHPSTSWALPATPKDSPASNSDWDNAYSDAENTAADSPDSEPDGIFDMVSPASTAATTPGPTPHFEEARHEQIAGKYDDDELEPRSRPDTPTPATGLKKGGNSSYRGLRQDDRIDDENDGASKEHNELAGILREHHDLGPELLGRIDRRFKSVKSKKWPLMEAIEKRFTSMDGKKGKVYVWTNKDNSRFVKIGFTQHDSDKRAAQPNNCYARNTVRHWESEVHFVGAYRVEQIVRRSLSERNISLISCALCKTAHREWFEIDAKEAVMMVIQWTKFVIDAYADGRLNERGRRLMDRLCNIDTGALERALEAEDDVQAATGNAIPGESQSESEVEGEPKGAPAMANKLVEVPQATEEISTTTPANQVSTPVSYQSSANSPTAPDKPVSAREPELRTARAWTRRLPSWTWTDEAEQRTWRGILSDGKTRSAPEPSKRLQADKSGDSESKARVKDDEGEDPLFASLVGQFYSAELGERLRHAGDKSGARLKGGTIRILKLLKSSRFRYN</sequence>
<reference evidence="3 5" key="1">
    <citation type="submission" date="2020-01" db="EMBL/GenBank/DDBJ databases">
        <authorList>
            <consortium name="DOE Joint Genome Institute"/>
            <person name="Haridas S."/>
            <person name="Albert R."/>
            <person name="Binder M."/>
            <person name="Bloem J."/>
            <person name="Labutti K."/>
            <person name="Salamov A."/>
            <person name="Andreopoulos B."/>
            <person name="Baker S.E."/>
            <person name="Barry K."/>
            <person name="Bills G."/>
            <person name="Bluhm B.H."/>
            <person name="Cannon C."/>
            <person name="Castanera R."/>
            <person name="Culley D.E."/>
            <person name="Daum C."/>
            <person name="Ezra D."/>
            <person name="Gonzalez J.B."/>
            <person name="Henrissat B."/>
            <person name="Kuo A."/>
            <person name="Liang C."/>
            <person name="Lipzen A."/>
            <person name="Lutzoni F."/>
            <person name="Magnuson J."/>
            <person name="Mondo S."/>
            <person name="Nolan M."/>
            <person name="Ohm R."/>
            <person name="Pangilinan J."/>
            <person name="Park H.-J."/>
            <person name="Ramirez L."/>
            <person name="Alfaro M."/>
            <person name="Sun H."/>
            <person name="Tritt A."/>
            <person name="Yoshinaga Y."/>
            <person name="Zwiers L.-H."/>
            <person name="Turgeon B.G."/>
            <person name="Goodwin S.B."/>
            <person name="Spatafora J.W."/>
            <person name="Crous P.W."/>
            <person name="Grigoriev I.V."/>
        </authorList>
    </citation>
    <scope>NUCLEOTIDE SEQUENCE</scope>
    <source>
        <strain evidence="3 5">CBS 781.70</strain>
    </source>
</reference>
<proteinExistence type="predicted"/>
<dbReference type="PANTHER" id="PTHR28094:SF2">
    <property type="entry name" value="BACTERIOPHAGE T5 ORF172 DNA-BINDING DOMAIN-CONTAINING PROTEIN"/>
    <property type="match status" value="1"/>
</dbReference>
<evidence type="ECO:0000313" key="5">
    <source>
        <dbReference type="RefSeq" id="XP_033538053.1"/>
    </source>
</evidence>
<evidence type="ECO:0000256" key="1">
    <source>
        <dbReference type="SAM" id="MobiDB-lite"/>
    </source>
</evidence>
<feature type="domain" description="Bacteriophage T5 Orf172 DNA-binding" evidence="2">
    <location>
        <begin position="189"/>
        <end position="285"/>
    </location>
</feature>
<feature type="region of interest" description="Disordered" evidence="1">
    <location>
        <begin position="425"/>
        <end position="467"/>
    </location>
</feature>
<protein>
    <recommendedName>
        <fullName evidence="2">Bacteriophage T5 Orf172 DNA-binding domain-containing protein</fullName>
    </recommendedName>
</protein>
<evidence type="ECO:0000259" key="2">
    <source>
        <dbReference type="Pfam" id="PF10544"/>
    </source>
</evidence>
<feature type="compositionally biased region" description="Basic and acidic residues" evidence="1">
    <location>
        <begin position="436"/>
        <end position="464"/>
    </location>
</feature>
<dbReference type="AlphaFoldDB" id="A0A6G1GEH0"/>
<gene>
    <name evidence="3 5" type="ORF">P152DRAFT_454686</name>
</gene>
<feature type="region of interest" description="Disordered" evidence="1">
    <location>
        <begin position="332"/>
        <end position="352"/>
    </location>
</feature>
<reference evidence="5" key="3">
    <citation type="submission" date="2025-04" db="UniProtKB">
        <authorList>
            <consortium name="RefSeq"/>
        </authorList>
    </citation>
    <scope>IDENTIFICATION</scope>
    <source>
        <strain evidence="5">CBS 781.70</strain>
    </source>
</reference>